<dbReference type="EMBL" id="CP031165">
    <property type="protein sequence ID" value="AXV08107.1"/>
    <property type="molecule type" value="Genomic_DNA"/>
</dbReference>
<dbReference type="CDD" id="cd01949">
    <property type="entry name" value="GGDEF"/>
    <property type="match status" value="1"/>
</dbReference>
<dbReference type="PROSITE" id="PS50883">
    <property type="entry name" value="EAL"/>
    <property type="match status" value="1"/>
</dbReference>
<dbReference type="InterPro" id="IPR052155">
    <property type="entry name" value="Biofilm_reg_signaling"/>
</dbReference>
<reference evidence="4 5" key="1">
    <citation type="submission" date="2018-09" db="EMBL/GenBank/DDBJ databases">
        <title>Complete genome sequence of Euzebya sp. DY32-46 isolated from seawater of Pacific Ocean.</title>
        <authorList>
            <person name="Xu L."/>
            <person name="Wu Y.-H."/>
            <person name="Xu X.-W."/>
        </authorList>
    </citation>
    <scope>NUCLEOTIDE SEQUENCE [LARGE SCALE GENOMIC DNA]</scope>
    <source>
        <strain evidence="4 5">DY32-46</strain>
    </source>
</reference>
<dbReference type="SMART" id="SM00052">
    <property type="entry name" value="EAL"/>
    <property type="match status" value="1"/>
</dbReference>
<feature type="domain" description="GGDEF" evidence="3">
    <location>
        <begin position="428"/>
        <end position="561"/>
    </location>
</feature>
<accession>A0A346Y0W0</accession>
<feature type="transmembrane region" description="Helical" evidence="1">
    <location>
        <begin position="131"/>
        <end position="155"/>
    </location>
</feature>
<evidence type="ECO:0000313" key="5">
    <source>
        <dbReference type="Proteomes" id="UP000264006"/>
    </source>
</evidence>
<dbReference type="CDD" id="cd01948">
    <property type="entry name" value="EAL"/>
    <property type="match status" value="1"/>
</dbReference>
<feature type="domain" description="EAL" evidence="2">
    <location>
        <begin position="568"/>
        <end position="821"/>
    </location>
</feature>
<proteinExistence type="predicted"/>
<feature type="transmembrane region" description="Helical" evidence="1">
    <location>
        <begin position="196"/>
        <end position="216"/>
    </location>
</feature>
<dbReference type="InterPro" id="IPR035919">
    <property type="entry name" value="EAL_sf"/>
</dbReference>
<dbReference type="Gene3D" id="3.30.450.40">
    <property type="match status" value="1"/>
</dbReference>
<dbReference type="SMART" id="SM00267">
    <property type="entry name" value="GGDEF"/>
    <property type="match status" value="1"/>
</dbReference>
<evidence type="ECO:0000313" key="4">
    <source>
        <dbReference type="EMBL" id="AXV08107.1"/>
    </source>
</evidence>
<dbReference type="Pfam" id="PF00563">
    <property type="entry name" value="EAL"/>
    <property type="match status" value="1"/>
</dbReference>
<dbReference type="Pfam" id="PF00990">
    <property type="entry name" value="GGDEF"/>
    <property type="match status" value="1"/>
</dbReference>
<dbReference type="SUPFAM" id="SSF55781">
    <property type="entry name" value="GAF domain-like"/>
    <property type="match status" value="1"/>
</dbReference>
<dbReference type="InterPro" id="IPR000160">
    <property type="entry name" value="GGDEF_dom"/>
</dbReference>
<feature type="transmembrane region" description="Helical" evidence="1">
    <location>
        <begin position="63"/>
        <end position="89"/>
    </location>
</feature>
<protein>
    <submittedName>
        <fullName evidence="4">Diguanylate cyclase/phosphodiesterase (GGDEF &amp; EAL domains) with PAS/PAC sensor(S)</fullName>
    </submittedName>
</protein>
<dbReference type="InterPro" id="IPR001633">
    <property type="entry name" value="EAL_dom"/>
</dbReference>
<name>A0A346Y0W0_9ACTN</name>
<dbReference type="FunFam" id="3.30.70.270:FF:000001">
    <property type="entry name" value="Diguanylate cyclase domain protein"/>
    <property type="match status" value="1"/>
</dbReference>
<keyword evidence="5" id="KW-1185">Reference proteome</keyword>
<dbReference type="PANTHER" id="PTHR44757">
    <property type="entry name" value="DIGUANYLATE CYCLASE DGCP"/>
    <property type="match status" value="1"/>
</dbReference>
<dbReference type="Proteomes" id="UP000264006">
    <property type="component" value="Chromosome"/>
</dbReference>
<dbReference type="Gene3D" id="3.20.20.450">
    <property type="entry name" value="EAL domain"/>
    <property type="match status" value="1"/>
</dbReference>
<dbReference type="InterPro" id="IPR043128">
    <property type="entry name" value="Rev_trsase/Diguanyl_cyclase"/>
</dbReference>
<dbReference type="KEGG" id="euz:DVS28_a3432"/>
<gene>
    <name evidence="4" type="ORF">DVS28_a3432</name>
</gene>
<dbReference type="PROSITE" id="PS50887">
    <property type="entry name" value="GGDEF"/>
    <property type="match status" value="1"/>
</dbReference>
<evidence type="ECO:0000256" key="1">
    <source>
        <dbReference type="SAM" id="Phobius"/>
    </source>
</evidence>
<keyword evidence="1" id="KW-0472">Membrane</keyword>
<dbReference type="SUPFAM" id="SSF141868">
    <property type="entry name" value="EAL domain-like"/>
    <property type="match status" value="1"/>
</dbReference>
<dbReference type="Gene3D" id="3.30.70.270">
    <property type="match status" value="1"/>
</dbReference>
<organism evidence="4 5">
    <name type="scientific">Euzebya pacifica</name>
    <dbReference type="NCBI Taxonomy" id="1608957"/>
    <lineage>
        <taxon>Bacteria</taxon>
        <taxon>Bacillati</taxon>
        <taxon>Actinomycetota</taxon>
        <taxon>Nitriliruptoria</taxon>
        <taxon>Euzebyales</taxon>
    </lineage>
</organism>
<sequence>MLTAFAVALLVASPVTDLPMAQPRFVGPWWAFALAFAATEQFVIHLHRRRDAHSLSLSELPLLLGYSMLGPVALVGARLLGSAFTLLVVKRQGPTKLAFNMALFASEVLLGLLIFRAVLDGQAPLGVRAWVAALLSILATNLLGTLAVSAVIWLTEGRVQLAMLREVVTIGTVLAVGNAAAGAFVIGVTWTAPEALLPLVAVAVFLYIGYQAYLSLRERHANLQTLYRFTSSTARSGDTREAAAAMLEEVCQLLRCEMAEFVLVAEDGEPVLRIRHQDGQLRQDDDLPAPHTDDLAWCLARVADGPALFPAGRTEAPLTRYLTDVPVKDAVLASLDLELVQRLRGVIVAANRTSEISTFDGTDAELVGALARHAGVALENGQLVERLRREAADKAHQANHDSLTQLPNRTLLHRELGRACDRSRRDGSRFAVLFLDLDNFKQVNDTLGHATGDLLLQEVAGRLQGLLRPGDVVGRLGGDEFALLVADVDADEALVIADRVTAELHQPCVLHDIAVDVRASIGVAMCPDHATDPDDLMQRADVTMYAAKSAGGRPRLYDPSLDVFTHRRLALAAELRTALHRGDLEVRYQPRLRLADRKVLGVEALARWAHPELGPVPPQEFIPIAEEAGLIDELTRIVLERAIADAIRWHRDGQQIELSVNISARSVMDPAFPAHVTEVLRRTAFPADMLTLEVTESSMLTDPVRAVATLEALARMGVRLAIDDFGTGFSSMAYLKRLPLHEIKVDQGFVRHMLTDDNDRVIVQSIVDLAHNLGMSCVAEGVEDDETVLALMALGCEEAQGYLWSDPLPADELFTWLSTSAPRAPEVELQVLTDGHSGQDRRWAARHAGTQRAVWTR</sequence>
<dbReference type="AlphaFoldDB" id="A0A346Y0W0"/>
<evidence type="ECO:0000259" key="2">
    <source>
        <dbReference type="PROSITE" id="PS50883"/>
    </source>
</evidence>
<dbReference type="PANTHER" id="PTHR44757:SF2">
    <property type="entry name" value="BIOFILM ARCHITECTURE MAINTENANCE PROTEIN MBAA"/>
    <property type="match status" value="1"/>
</dbReference>
<dbReference type="InterPro" id="IPR029787">
    <property type="entry name" value="Nucleotide_cyclase"/>
</dbReference>
<feature type="transmembrane region" description="Helical" evidence="1">
    <location>
        <begin position="167"/>
        <end position="190"/>
    </location>
</feature>
<keyword evidence="1" id="KW-1133">Transmembrane helix</keyword>
<keyword evidence="1" id="KW-0812">Transmembrane</keyword>
<dbReference type="InterPro" id="IPR029016">
    <property type="entry name" value="GAF-like_dom_sf"/>
</dbReference>
<dbReference type="NCBIfam" id="TIGR00254">
    <property type="entry name" value="GGDEF"/>
    <property type="match status" value="1"/>
</dbReference>
<feature type="transmembrane region" description="Helical" evidence="1">
    <location>
        <begin position="101"/>
        <end position="119"/>
    </location>
</feature>
<evidence type="ECO:0000259" key="3">
    <source>
        <dbReference type="PROSITE" id="PS50887"/>
    </source>
</evidence>
<dbReference type="SUPFAM" id="SSF55073">
    <property type="entry name" value="Nucleotide cyclase"/>
    <property type="match status" value="1"/>
</dbReference>